<dbReference type="Proteomes" id="UP001055247">
    <property type="component" value="Unassembled WGS sequence"/>
</dbReference>
<sequence length="132" mass="13694">MTTLANTRGAPSRATPGRAANPRPRRPGPARSPGPGRGRPDRARGRAGRLAGRLARDPGAAVDPASPRDRGRTGPDDRGFADGAALAAPEAWTLLDGAFDDANEDLATFVRLARETASLPGSWASWDTGEAT</sequence>
<evidence type="ECO:0000313" key="2">
    <source>
        <dbReference type="EMBL" id="GJD92027.1"/>
    </source>
</evidence>
<evidence type="ECO:0000313" key="3">
    <source>
        <dbReference type="Proteomes" id="UP001055247"/>
    </source>
</evidence>
<protein>
    <submittedName>
        <fullName evidence="2">Uncharacterized protein</fullName>
    </submittedName>
</protein>
<dbReference type="RefSeq" id="WP_153874033.1">
    <property type="nucleotide sequence ID" value="NZ_BPQO01000035.1"/>
</dbReference>
<keyword evidence="3" id="KW-1185">Reference proteome</keyword>
<dbReference type="EMBL" id="BPQO01000035">
    <property type="protein sequence ID" value="GJD92027.1"/>
    <property type="molecule type" value="Genomic_DNA"/>
</dbReference>
<reference evidence="2" key="2">
    <citation type="submission" date="2021-08" db="EMBL/GenBank/DDBJ databases">
        <authorList>
            <person name="Tani A."/>
            <person name="Ola A."/>
            <person name="Ogura Y."/>
            <person name="Katsura K."/>
            <person name="Hayashi T."/>
        </authorList>
    </citation>
    <scope>NUCLEOTIDE SEQUENCE</scope>
    <source>
        <strain evidence="2">DSM 16372</strain>
    </source>
</reference>
<comment type="caution">
    <text evidence="2">The sequence shown here is derived from an EMBL/GenBank/DDBJ whole genome shotgun (WGS) entry which is preliminary data.</text>
</comment>
<accession>A0AAV4ZV35</accession>
<dbReference type="AlphaFoldDB" id="A0AAV4ZV35"/>
<evidence type="ECO:0000256" key="1">
    <source>
        <dbReference type="SAM" id="MobiDB-lite"/>
    </source>
</evidence>
<organism evidence="2 3">
    <name type="scientific">Methylobacterium hispanicum</name>
    <dbReference type="NCBI Taxonomy" id="270350"/>
    <lineage>
        <taxon>Bacteria</taxon>
        <taxon>Pseudomonadati</taxon>
        <taxon>Pseudomonadota</taxon>
        <taxon>Alphaproteobacteria</taxon>
        <taxon>Hyphomicrobiales</taxon>
        <taxon>Methylobacteriaceae</taxon>
        <taxon>Methylobacterium</taxon>
    </lineage>
</organism>
<gene>
    <name evidence="2" type="ORF">BHAOGJBA_5580</name>
</gene>
<feature type="compositionally biased region" description="Basic and acidic residues" evidence="1">
    <location>
        <begin position="66"/>
        <end position="80"/>
    </location>
</feature>
<proteinExistence type="predicted"/>
<feature type="compositionally biased region" description="Low complexity" evidence="1">
    <location>
        <begin position="48"/>
        <end position="61"/>
    </location>
</feature>
<name>A0AAV4ZV35_9HYPH</name>
<feature type="region of interest" description="Disordered" evidence="1">
    <location>
        <begin position="1"/>
        <end position="84"/>
    </location>
</feature>
<reference evidence="2" key="1">
    <citation type="journal article" date="2016" name="Front. Microbiol.">
        <title>Genome Sequence of the Piezophilic, Mesophilic Sulfate-Reducing Bacterium Desulfovibrio indicus J2T.</title>
        <authorList>
            <person name="Cao J."/>
            <person name="Maignien L."/>
            <person name="Shao Z."/>
            <person name="Alain K."/>
            <person name="Jebbar M."/>
        </authorList>
    </citation>
    <scope>NUCLEOTIDE SEQUENCE</scope>
    <source>
        <strain evidence="2">DSM 16372</strain>
    </source>
</reference>